<evidence type="ECO:0000313" key="3">
    <source>
        <dbReference type="Proteomes" id="UP000237466"/>
    </source>
</evidence>
<organism evidence="2 3">
    <name type="scientific">Vibrio vulnificus</name>
    <dbReference type="NCBI Taxonomy" id="672"/>
    <lineage>
        <taxon>Bacteria</taxon>
        <taxon>Pseudomonadati</taxon>
        <taxon>Pseudomonadota</taxon>
        <taxon>Gammaproteobacteria</taxon>
        <taxon>Vibrionales</taxon>
        <taxon>Vibrionaceae</taxon>
        <taxon>Vibrio</taxon>
    </lineage>
</organism>
<feature type="signal peptide" evidence="1">
    <location>
        <begin position="1"/>
        <end position="27"/>
    </location>
</feature>
<keyword evidence="1" id="KW-0732">Signal</keyword>
<dbReference type="InterPro" id="IPR010794">
    <property type="entry name" value="MalM"/>
</dbReference>
<dbReference type="AlphaFoldDB" id="A0A2S3R8X7"/>
<dbReference type="Pfam" id="PF07148">
    <property type="entry name" value="MalM"/>
    <property type="match status" value="1"/>
</dbReference>
<gene>
    <name evidence="2" type="ORF">CRN52_00755</name>
</gene>
<dbReference type="GO" id="GO:0042597">
    <property type="term" value="C:periplasmic space"/>
    <property type="evidence" value="ECO:0007669"/>
    <property type="project" value="InterPro"/>
</dbReference>
<name>A0A2S3R8X7_VIBVL</name>
<dbReference type="EMBL" id="PDGH01000008">
    <property type="protein sequence ID" value="POB50135.1"/>
    <property type="molecule type" value="Genomic_DNA"/>
</dbReference>
<proteinExistence type="predicted"/>
<dbReference type="Proteomes" id="UP000237466">
    <property type="component" value="Unassembled WGS sequence"/>
</dbReference>
<reference evidence="2 3" key="1">
    <citation type="journal article" date="2018" name="Front. Microbiol.">
        <title>Phylogeny of Vibrio vulnificus from the Analysis of the Core-Genome: Implications for Intra-Species Taxonomy.</title>
        <authorList>
            <person name="Roig F.J."/>
            <person name="Gonzalez-Candelas F."/>
            <person name="Sanjuan E."/>
            <person name="Fouz B."/>
            <person name="Feil E.J."/>
            <person name="Llorens C."/>
            <person name="Baker-Austin C."/>
            <person name="Oliver J.D."/>
            <person name="Danin-Poleg Y."/>
            <person name="Gibas C.J."/>
            <person name="Kashi Y."/>
            <person name="Gulig P.A."/>
            <person name="Morrison S.S."/>
            <person name="Amaro C."/>
        </authorList>
    </citation>
    <scope>NUCLEOTIDE SEQUENCE [LARGE SCALE GENOMIC DNA]</scope>
    <source>
        <strain evidence="2 3">CECT4608</strain>
    </source>
</reference>
<dbReference type="PROSITE" id="PS51257">
    <property type="entry name" value="PROKAR_LIPOPROTEIN"/>
    <property type="match status" value="1"/>
</dbReference>
<dbReference type="GO" id="GO:0008643">
    <property type="term" value="P:carbohydrate transport"/>
    <property type="evidence" value="ECO:0007669"/>
    <property type="project" value="InterPro"/>
</dbReference>
<evidence type="ECO:0000256" key="1">
    <source>
        <dbReference type="SAM" id="SignalP"/>
    </source>
</evidence>
<comment type="caution">
    <text evidence="2">The sequence shown here is derived from an EMBL/GenBank/DDBJ whole genome shotgun (WGS) entry which is preliminary data.</text>
</comment>
<evidence type="ECO:0000313" key="2">
    <source>
        <dbReference type="EMBL" id="POB50135.1"/>
    </source>
</evidence>
<protein>
    <submittedName>
        <fullName evidence="2">Transcriptional regulator</fullName>
    </submittedName>
</protein>
<accession>A0A2S3R8X7</accession>
<sequence length="287" mass="31496">MRNIMKNKHSLLAVVLGALLAGCASDAQVQTELAPPTNAEVCCTEFSQFPYAQLNDKEDIKFDVDLASPVGTFSQGNSHFAAFRFSDRSGDVTVTVSSLMIDDSVFAPEVLLLDNQFKVVETFKLADFQILPSDAFTRTRYIERFTTNAEQTPYFVIYTPADLLGKQVTVDHPAKVRAKEFGEVMPMVTDPVYTHRLGGRVEVQVETLKLRPFRAIDPVKPAEVAPAPVVEKAIQAQPESQTFYLSAIEQAVAKGDIPKALSLLDEAKALNIPGAQEAFVKAVNSKK</sequence>
<feature type="chain" id="PRO_5015703479" evidence="1">
    <location>
        <begin position="28"/>
        <end position="287"/>
    </location>
</feature>